<dbReference type="InterPro" id="IPR007219">
    <property type="entry name" value="XnlR_reg_dom"/>
</dbReference>
<dbReference type="CDD" id="cd12148">
    <property type="entry name" value="fungal_TF_MHR"/>
    <property type="match status" value="1"/>
</dbReference>
<gene>
    <name evidence="4" type="ORF">GMOD_00007050</name>
</gene>
<accession>A0A3M7MCE8</accession>
<evidence type="ECO:0000256" key="2">
    <source>
        <dbReference type="SAM" id="MobiDB-lite"/>
    </source>
</evidence>
<sequence length="682" mass="76798">MSWCMTAPLYSTPFYYRIDFPIPTKRKEHARIYAFEQYAGVGVHVACLKLTGSGEDGVMAETLRACPGGFGWRATGTRVQSSFNLFFPFRPSVPGRIAHTKYRPYVEGSTTSSPTEEGSHRKLSKRRHSEPEDSPARPRSAPILHKTTNNPSASIMLAPHLAEDVDIFNRHISQHRKAGGETESSSYQTLLHDAKDPVVYLTVPRFRAGLPPNSGCGREQLEIVEQIMGPFNREVVELYFSQIHYHFPILDDGMCEILRTGQYTRVPKNLLCVIYALASPHWTKSDTLKMHPKPNSYYVWNKAIAATLEDFLSPGMSTIQAAVLDQVGRPSVSIIGNITLCGRTVSLAQTFGLHRDPSKWNITENEKSVRVRLWWCVFITDQWSSVAYGGPPYISNGYYDVPRPTIGSLIGSKANPQQKQATACFIHLCKLTELLAEILPFIYQINPDRLQLAREIDRFKGELNDLEVQLPQWLPLPNRPGTPMLWLSFLSIRLVLARVIFRAAVLDGDGSIGRNRMDQLRIASSAVLDFILTMRETQFLDFWLPYATHLLVHAITVSLRCTVETQDPEIRNTSVARLESLIAHIKHARDNYEWDIANYCLERCADSVSKIASLNAREVPPQPHEAELANVIANSSNGNEMQPMPNFDDASFLLSDILDPNAFDFSWDALWDTPSGMTNFSL</sequence>
<proteinExistence type="predicted"/>
<dbReference type="PANTHER" id="PTHR31668:SF10">
    <property type="entry name" value="ZN(II)2CYS6 TRANSCRIPTION FACTOR (EUROFUNG)"/>
    <property type="match status" value="1"/>
</dbReference>
<name>A0A3M7MCE8_9PLEO</name>
<protein>
    <submittedName>
        <fullName evidence="4">C6 transcription factor</fullName>
    </submittedName>
</protein>
<keyword evidence="5" id="KW-1185">Reference proteome</keyword>
<dbReference type="Pfam" id="PF04082">
    <property type="entry name" value="Fungal_trans"/>
    <property type="match status" value="1"/>
</dbReference>
<dbReference type="PANTHER" id="PTHR31668">
    <property type="entry name" value="GLUCOSE TRANSPORT TRANSCRIPTION REGULATOR RGT1-RELATED-RELATED"/>
    <property type="match status" value="1"/>
</dbReference>
<keyword evidence="1" id="KW-0539">Nucleus</keyword>
<organism evidence="4 5">
    <name type="scientific">Pyrenophora seminiperda CCB06</name>
    <dbReference type="NCBI Taxonomy" id="1302712"/>
    <lineage>
        <taxon>Eukaryota</taxon>
        <taxon>Fungi</taxon>
        <taxon>Dikarya</taxon>
        <taxon>Ascomycota</taxon>
        <taxon>Pezizomycotina</taxon>
        <taxon>Dothideomycetes</taxon>
        <taxon>Pleosporomycetidae</taxon>
        <taxon>Pleosporales</taxon>
        <taxon>Pleosporineae</taxon>
        <taxon>Pleosporaceae</taxon>
        <taxon>Pyrenophora</taxon>
    </lineage>
</organism>
<feature type="domain" description="Xylanolytic transcriptional activator regulatory" evidence="3">
    <location>
        <begin position="337"/>
        <end position="410"/>
    </location>
</feature>
<feature type="compositionally biased region" description="Low complexity" evidence="2">
    <location>
        <begin position="107"/>
        <end position="116"/>
    </location>
</feature>
<dbReference type="GO" id="GO:0001080">
    <property type="term" value="P:nitrogen catabolite activation of transcription from RNA polymerase II promoter"/>
    <property type="evidence" value="ECO:0007669"/>
    <property type="project" value="TreeGrafter"/>
</dbReference>
<dbReference type="GO" id="GO:0008270">
    <property type="term" value="F:zinc ion binding"/>
    <property type="evidence" value="ECO:0007669"/>
    <property type="project" value="InterPro"/>
</dbReference>
<evidence type="ECO:0000256" key="1">
    <source>
        <dbReference type="ARBA" id="ARBA00023242"/>
    </source>
</evidence>
<reference evidence="4 5" key="1">
    <citation type="journal article" date="2014" name="PLoS ONE">
        <title>De novo Genome Assembly of the Fungal Plant Pathogen Pyrenophora semeniperda.</title>
        <authorList>
            <person name="Soliai M.M."/>
            <person name="Meyer S.E."/>
            <person name="Udall J.A."/>
            <person name="Elzinga D.E."/>
            <person name="Hermansen R.A."/>
            <person name="Bodily P.M."/>
            <person name="Hart A.A."/>
            <person name="Coleman C.E."/>
        </authorList>
    </citation>
    <scope>NUCLEOTIDE SEQUENCE [LARGE SCALE GENOMIC DNA]</scope>
    <source>
        <strain evidence="4 5">CCB06</strain>
        <tissue evidence="4">Mycelium</tissue>
    </source>
</reference>
<evidence type="ECO:0000259" key="3">
    <source>
        <dbReference type="SMART" id="SM00906"/>
    </source>
</evidence>
<dbReference type="GO" id="GO:0003677">
    <property type="term" value="F:DNA binding"/>
    <property type="evidence" value="ECO:0007669"/>
    <property type="project" value="InterPro"/>
</dbReference>
<dbReference type="OrthoDB" id="3034343at2759"/>
<dbReference type="Proteomes" id="UP000265663">
    <property type="component" value="Unassembled WGS sequence"/>
</dbReference>
<evidence type="ECO:0000313" key="4">
    <source>
        <dbReference type="EMBL" id="RMZ72059.1"/>
    </source>
</evidence>
<feature type="region of interest" description="Disordered" evidence="2">
    <location>
        <begin position="104"/>
        <end position="150"/>
    </location>
</feature>
<dbReference type="SMART" id="SM00906">
    <property type="entry name" value="Fungal_trans"/>
    <property type="match status" value="1"/>
</dbReference>
<evidence type="ECO:0000313" key="5">
    <source>
        <dbReference type="Proteomes" id="UP000265663"/>
    </source>
</evidence>
<dbReference type="GO" id="GO:0006351">
    <property type="term" value="P:DNA-templated transcription"/>
    <property type="evidence" value="ECO:0007669"/>
    <property type="project" value="InterPro"/>
</dbReference>
<dbReference type="EMBL" id="KE747829">
    <property type="protein sequence ID" value="RMZ72059.1"/>
    <property type="molecule type" value="Genomic_DNA"/>
</dbReference>
<dbReference type="InterPro" id="IPR050797">
    <property type="entry name" value="Carb_Metab_Trans_Reg"/>
</dbReference>
<dbReference type="AlphaFoldDB" id="A0A3M7MCE8"/>
<dbReference type="GO" id="GO:0005634">
    <property type="term" value="C:nucleus"/>
    <property type="evidence" value="ECO:0007669"/>
    <property type="project" value="TreeGrafter"/>
</dbReference>